<proteinExistence type="predicted"/>
<protein>
    <recommendedName>
        <fullName evidence="3">Secreted protein</fullName>
    </recommendedName>
</protein>
<dbReference type="EMBL" id="JALKFT010000005">
    <property type="protein sequence ID" value="MCK9875465.1"/>
    <property type="molecule type" value="Genomic_DNA"/>
</dbReference>
<sequence length="148" mass="15966">MAFAVIVALRTFESEIHHPLYCRGRHYSTWCWLSSKWLSGGRSVFMSRFGTRARRTLVVAATAGAMAGGGLLATPAFAGTAPGCVSVSTTTGTVTKTFRMTNNCSYSLRARMILARHSDTDCVNLAARGGYYWIQVARTAALSGVETC</sequence>
<organism evidence="1 2">
    <name type="scientific">Frankia umida</name>
    <dbReference type="NCBI Taxonomy" id="573489"/>
    <lineage>
        <taxon>Bacteria</taxon>
        <taxon>Bacillati</taxon>
        <taxon>Actinomycetota</taxon>
        <taxon>Actinomycetes</taxon>
        <taxon>Frankiales</taxon>
        <taxon>Frankiaceae</taxon>
        <taxon>Frankia</taxon>
    </lineage>
</organism>
<dbReference type="Proteomes" id="UP001201873">
    <property type="component" value="Unassembled WGS sequence"/>
</dbReference>
<comment type="caution">
    <text evidence="1">The sequence shown here is derived from an EMBL/GenBank/DDBJ whole genome shotgun (WGS) entry which is preliminary data.</text>
</comment>
<name>A0ABT0JV87_9ACTN</name>
<reference evidence="1 2" key="1">
    <citation type="submission" date="2022-04" db="EMBL/GenBank/DDBJ databases">
        <title>Genome diversity in the genus Frankia.</title>
        <authorList>
            <person name="Carlos-Shanley C."/>
            <person name="Hahn D."/>
        </authorList>
    </citation>
    <scope>NUCLEOTIDE SEQUENCE [LARGE SCALE GENOMIC DNA]</scope>
    <source>
        <strain evidence="1 2">Ag45/Mut15</strain>
    </source>
</reference>
<evidence type="ECO:0008006" key="3">
    <source>
        <dbReference type="Google" id="ProtNLM"/>
    </source>
</evidence>
<evidence type="ECO:0000313" key="2">
    <source>
        <dbReference type="Proteomes" id="UP001201873"/>
    </source>
</evidence>
<gene>
    <name evidence="1" type="ORF">MXD59_06690</name>
</gene>
<accession>A0ABT0JV87</accession>
<evidence type="ECO:0000313" key="1">
    <source>
        <dbReference type="EMBL" id="MCK9875465.1"/>
    </source>
</evidence>
<keyword evidence="2" id="KW-1185">Reference proteome</keyword>